<gene>
    <name evidence="1" type="ORF">HMPREF0765_3195</name>
</gene>
<comment type="caution">
    <text evidence="1">The sequence shown here is derived from an EMBL/GenBank/DDBJ whole genome shotgun (WGS) entry which is preliminary data.</text>
</comment>
<accession>C2G0T9</accession>
<dbReference type="Proteomes" id="UP000006241">
    <property type="component" value="Unassembled WGS sequence"/>
</dbReference>
<dbReference type="Gene3D" id="1.25.40.390">
    <property type="match status" value="1"/>
</dbReference>
<protein>
    <recommendedName>
        <fullName evidence="3">Starch-binding associating with outer membrane</fullName>
    </recommendedName>
</protein>
<name>C2G0T9_SPHSI</name>
<reference evidence="1 2" key="1">
    <citation type="submission" date="2009-01" db="EMBL/GenBank/DDBJ databases">
        <authorList>
            <person name="Qin X."/>
            <person name="Bachman B."/>
            <person name="Battles P."/>
            <person name="Bell A."/>
            <person name="Bess C."/>
            <person name="Bickham C."/>
            <person name="Chaboub L."/>
            <person name="Chen D."/>
            <person name="Coyle M."/>
            <person name="Deiros D.R."/>
            <person name="Dinh H."/>
            <person name="Forbes L."/>
            <person name="Fowler G."/>
            <person name="Francisco L."/>
            <person name="Fu Q."/>
            <person name="Gubbala S."/>
            <person name="Hale W."/>
            <person name="Han Y."/>
            <person name="Hemphill L."/>
            <person name="Highlander S.K."/>
            <person name="Hirani K."/>
            <person name="Hogues M."/>
            <person name="Jackson L."/>
            <person name="Jakkamsetti A."/>
            <person name="Javaid M."/>
            <person name="Jiang H."/>
            <person name="Korchina V."/>
            <person name="Kovar C."/>
            <person name="Lara F."/>
            <person name="Lee S."/>
            <person name="Mata R."/>
            <person name="Mathew T."/>
            <person name="Moen C."/>
            <person name="Morales K."/>
            <person name="Munidasa M."/>
            <person name="Nazareth L."/>
            <person name="Ngo R."/>
            <person name="Nguyen L."/>
            <person name="Okwuonu G."/>
            <person name="Ongeri F."/>
            <person name="Patil S."/>
            <person name="Petrosino J."/>
            <person name="Pham C."/>
            <person name="Pham P."/>
            <person name="Pu L.-L."/>
            <person name="Puazo M."/>
            <person name="Raj R."/>
            <person name="Reid J."/>
            <person name="Rouhana J."/>
            <person name="Saada N."/>
            <person name="Shang Y."/>
            <person name="Simmons D."/>
            <person name="Thornton R."/>
            <person name="Warren J."/>
            <person name="Weissenberger G."/>
            <person name="Zhang J."/>
            <person name="Zhang L."/>
            <person name="Zhou C."/>
            <person name="Zhu D."/>
            <person name="Muzny D."/>
            <person name="Worley K."/>
            <person name="Gibbs R."/>
        </authorList>
    </citation>
    <scope>NUCLEOTIDE SEQUENCE [LARGE SCALE GENOMIC DNA]</scope>
    <source>
        <strain evidence="1 2">ATCC 33300</strain>
    </source>
</reference>
<dbReference type="InterPro" id="IPR011990">
    <property type="entry name" value="TPR-like_helical_dom_sf"/>
</dbReference>
<evidence type="ECO:0000313" key="1">
    <source>
        <dbReference type="EMBL" id="EEI91169.1"/>
    </source>
</evidence>
<dbReference type="EMBL" id="ACHB01000071">
    <property type="protein sequence ID" value="EEI91169.1"/>
    <property type="molecule type" value="Genomic_DNA"/>
</dbReference>
<organism evidence="1 2">
    <name type="scientific">Sphingobacterium spiritivorum ATCC 33300</name>
    <dbReference type="NCBI Taxonomy" id="525372"/>
    <lineage>
        <taxon>Bacteria</taxon>
        <taxon>Pseudomonadati</taxon>
        <taxon>Bacteroidota</taxon>
        <taxon>Sphingobacteriia</taxon>
        <taxon>Sphingobacteriales</taxon>
        <taxon>Sphingobacteriaceae</taxon>
        <taxon>Sphingobacterium</taxon>
    </lineage>
</organism>
<dbReference type="HOGENOM" id="CLU_025928_1_0_10"/>
<dbReference type="AlphaFoldDB" id="C2G0T9"/>
<evidence type="ECO:0000313" key="2">
    <source>
        <dbReference type="Proteomes" id="UP000006241"/>
    </source>
</evidence>
<dbReference type="Pfam" id="PF12771">
    <property type="entry name" value="SusD-like_2"/>
    <property type="match status" value="1"/>
</dbReference>
<sequence length="521" mass="59103">MSVFRLSKILTTVKMKKILKYILLGLVISNYSCSKFDEVNTNPEAPEKVTSAMIATRIIINLANQPSQKGFLQPYMLNKNIVWTEFVESFQYNGFGASSLSFTSINDAHFMGKFAGTEKLAKSYDGLMYFARAVKFFEATMDMGDIPYQDALKGELDKNYFPKYDTQKEVFLGILKELEMADQLFAEGGKFVGDPMYGGDPVKWRKLVNSFALNVLMQLSKKEGDADLQLKTRFQQILAAKPIFTSNADNYQLIRSDKSGQTYPFYKVGNNFTIYPIMSTEVIDRLKTLQDRRLFYYAAPSPVKITGGLTQKDFAAYVGIDPSLVYDNITAIKGTKDYSKLNDRYTELATGEPTQQLSYAQVCFIIAEAAARGWVSDQPVDWYKKGVEASMKFIYDNTPNAEQFHHNMPLDASYVTSYVNGLGSTFPAGTEARIEAIITQKYLASFLQSEFYTYYDYRRTGYPKWKINPASSLNSEAPDKIPVRWKYPSSEFNYNTANVDAAVLRQYGGIDDINKPMWLLQ</sequence>
<proteinExistence type="predicted"/>
<dbReference type="InterPro" id="IPR041662">
    <property type="entry name" value="SusD-like_2"/>
</dbReference>
<evidence type="ECO:0008006" key="3">
    <source>
        <dbReference type="Google" id="ProtNLM"/>
    </source>
</evidence>
<dbReference type="SUPFAM" id="SSF48452">
    <property type="entry name" value="TPR-like"/>
    <property type="match status" value="1"/>
</dbReference>